<dbReference type="PANTHER" id="PTHR43584:SF3">
    <property type="entry name" value="BIFUNCTIONAL PROTEIN GLMU"/>
    <property type="match status" value="1"/>
</dbReference>
<dbReference type="Pfam" id="PF00132">
    <property type="entry name" value="Hexapep"/>
    <property type="match status" value="1"/>
</dbReference>
<feature type="binding site" evidence="18">
    <location>
        <position position="320"/>
    </location>
    <ligand>
        <name>UDP-N-acetyl-alpha-D-glucosamine</name>
        <dbReference type="ChEBI" id="CHEBI:57705"/>
    </ligand>
</feature>
<dbReference type="NCBIfam" id="NF010933">
    <property type="entry name" value="PRK14353.1"/>
    <property type="match status" value="1"/>
</dbReference>
<comment type="subunit">
    <text evidence="18">Homotrimer.</text>
</comment>
<dbReference type="CDD" id="cd03353">
    <property type="entry name" value="LbH_GlmU_C"/>
    <property type="match status" value="1"/>
</dbReference>
<feature type="binding site" evidence="18">
    <location>
        <begin position="81"/>
        <end position="82"/>
    </location>
    <ligand>
        <name>UDP-N-acetyl-alpha-D-glucosamine</name>
        <dbReference type="ChEBI" id="CHEBI:57705"/>
    </ligand>
</feature>
<feature type="binding site" evidence="18">
    <location>
        <position position="106"/>
    </location>
    <ligand>
        <name>Mg(2+)</name>
        <dbReference type="ChEBI" id="CHEBI:18420"/>
    </ligand>
</feature>
<evidence type="ECO:0000256" key="9">
    <source>
        <dbReference type="ARBA" id="ARBA00022842"/>
    </source>
</evidence>
<comment type="pathway">
    <text evidence="18">Bacterial outer membrane biogenesis; LPS lipid A biosynthesis.</text>
</comment>
<feature type="binding site" evidence="18">
    <location>
        <position position="338"/>
    </location>
    <ligand>
        <name>UDP-N-acetyl-alpha-D-glucosamine</name>
        <dbReference type="ChEBI" id="CHEBI:57705"/>
    </ligand>
</feature>
<evidence type="ECO:0000256" key="7">
    <source>
        <dbReference type="ARBA" id="ARBA00022723"/>
    </source>
</evidence>
<keyword evidence="12 18" id="KW-0511">Multifunctional enzyme</keyword>
<feature type="binding site" evidence="18">
    <location>
        <position position="174"/>
    </location>
    <ligand>
        <name>UDP-N-acetyl-alpha-D-glucosamine</name>
        <dbReference type="ChEBI" id="CHEBI:57705"/>
    </ligand>
</feature>
<evidence type="ECO:0000256" key="13">
    <source>
        <dbReference type="ARBA" id="ARBA00023315"/>
    </source>
</evidence>
<feature type="binding site" evidence="18">
    <location>
        <position position="159"/>
    </location>
    <ligand>
        <name>UDP-N-acetyl-alpha-D-glucosamine</name>
        <dbReference type="ChEBI" id="CHEBI:57705"/>
    </ligand>
</feature>
<dbReference type="Pfam" id="PF12804">
    <property type="entry name" value="NTP_transf_3"/>
    <property type="match status" value="1"/>
</dbReference>
<comment type="catalytic activity">
    <reaction evidence="15 18">
        <text>alpha-D-glucosamine 1-phosphate + acetyl-CoA = N-acetyl-alpha-D-glucosamine 1-phosphate + CoA + H(+)</text>
        <dbReference type="Rhea" id="RHEA:13725"/>
        <dbReference type="ChEBI" id="CHEBI:15378"/>
        <dbReference type="ChEBI" id="CHEBI:57287"/>
        <dbReference type="ChEBI" id="CHEBI:57288"/>
        <dbReference type="ChEBI" id="CHEBI:57776"/>
        <dbReference type="ChEBI" id="CHEBI:58516"/>
        <dbReference type="EC" id="2.3.1.157"/>
    </reaction>
</comment>
<dbReference type="HAMAP" id="MF_01631">
    <property type="entry name" value="GlmU"/>
    <property type="match status" value="1"/>
</dbReference>
<dbReference type="GO" id="GO:0003977">
    <property type="term" value="F:UDP-N-acetylglucosamine diphosphorylase activity"/>
    <property type="evidence" value="ECO:0007669"/>
    <property type="project" value="UniProtKB-EC"/>
</dbReference>
<keyword evidence="8 18" id="KW-0677">Repeat</keyword>
<dbReference type="Gene3D" id="3.90.550.10">
    <property type="entry name" value="Spore Coat Polysaccharide Biosynthesis Protein SpsA, Chain A"/>
    <property type="match status" value="1"/>
</dbReference>
<accession>A0ABU5E1V3</accession>
<evidence type="ECO:0000256" key="10">
    <source>
        <dbReference type="ARBA" id="ARBA00022960"/>
    </source>
</evidence>
<sequence>MTAKSPSTAAIILAAGKGTRMKSALPKVMHRIAGRTMVGHVLDNLAPLGASPQVVVVAPGMTQVVAEVSPLPTAIQHDQLGTGHAVGCAREALPSFDGTVLVLYGDSPFIATATLKALVARRAGTDNPAVVVLGMRPRDPAKYGRLILDQAGMLERIVEWKDASEDERTVTLCNSGVMAIDGKVLWSLVDRVENKNAKGEYYLTDIVELARRDGRACAVVEAPEAELMGVNSRAELAIAEGLFQDIRRAHAMDEGATLIDPKSVFFAADTKLGRDVIIGPNVVFGAGVEVADDVEIRAFSHIEGARIASGAIIGPFARLRPGTEIGEQAHVGNFVEIKNSVLGEGAKANHLSYLGDADIGAKANIGAGTITCNYDGYVKARTIIGADAFIGSNSALVAPVRVGDGAIVGAGSVITRDVDADAIAVSRAEQVSRSGRARDYRAQRQKLKQDKAARK</sequence>
<evidence type="ECO:0000256" key="11">
    <source>
        <dbReference type="ARBA" id="ARBA00022984"/>
    </source>
</evidence>
<feature type="binding site" evidence="18">
    <location>
        <position position="367"/>
    </location>
    <ligand>
        <name>acetyl-CoA</name>
        <dbReference type="ChEBI" id="CHEBI:57288"/>
    </ligand>
</feature>
<dbReference type="InterPro" id="IPR018357">
    <property type="entry name" value="Hexapep_transf_CS"/>
</dbReference>
<evidence type="ECO:0000256" key="14">
    <source>
        <dbReference type="ARBA" id="ARBA00023316"/>
    </source>
</evidence>
<feature type="binding site" evidence="18">
    <location>
        <position position="231"/>
    </location>
    <ligand>
        <name>Mg(2+)</name>
        <dbReference type="ChEBI" id="CHEBI:18420"/>
    </ligand>
</feature>
<dbReference type="Gene3D" id="2.160.10.10">
    <property type="entry name" value="Hexapeptide repeat proteins"/>
    <property type="match status" value="1"/>
</dbReference>
<dbReference type="CDD" id="cd02540">
    <property type="entry name" value="GT2_GlmU_N_bac"/>
    <property type="match status" value="1"/>
</dbReference>
<evidence type="ECO:0000256" key="8">
    <source>
        <dbReference type="ARBA" id="ARBA00022737"/>
    </source>
</evidence>
<feature type="binding site" evidence="18">
    <location>
        <position position="144"/>
    </location>
    <ligand>
        <name>UDP-N-acetyl-alpha-D-glucosamine</name>
        <dbReference type="ChEBI" id="CHEBI:57705"/>
    </ligand>
</feature>
<comment type="function">
    <text evidence="17 18">Catalyzes the last two sequential reactions in the de novo biosynthetic pathway for UDP-N-acetylglucosamine (UDP-GlcNAc). The C-terminal domain catalyzes the transfer of acetyl group from acetyl coenzyme A to glucosamine-1-phosphate (GlcN-1-P) to produce N-acetylglucosamine-1-phosphate (GlcNAc-1-P), which is converted into UDP-GlcNAc by the transfer of uridine 5-monophosphate (from uridine 5-triphosphate), a reaction catalyzed by the N-terminal domain.</text>
</comment>
<keyword evidence="14 18" id="KW-0961">Cell wall biogenesis/degradation</keyword>
<reference evidence="21 22" key="1">
    <citation type="journal article" date="2013" name="Antonie Van Leeuwenhoek">
        <title>Dongia rigui sp. nov., isolated from freshwater of a large wetland in Korea.</title>
        <authorList>
            <person name="Baik K.S."/>
            <person name="Hwang Y.M."/>
            <person name="Choi J.S."/>
            <person name="Kwon J."/>
            <person name="Seong C.N."/>
        </authorList>
    </citation>
    <scope>NUCLEOTIDE SEQUENCE [LARGE SCALE GENOMIC DNA]</scope>
    <source>
        <strain evidence="21 22">04SU4-P</strain>
    </source>
</reference>
<evidence type="ECO:0000256" key="16">
    <source>
        <dbReference type="ARBA" id="ARBA00048493"/>
    </source>
</evidence>
<dbReference type="Proteomes" id="UP001271769">
    <property type="component" value="Unassembled WGS sequence"/>
</dbReference>
<dbReference type="EC" id="2.3.1.157" evidence="18"/>
<feature type="binding site" evidence="18">
    <location>
        <position position="410"/>
    </location>
    <ligand>
        <name>acetyl-CoA</name>
        <dbReference type="ChEBI" id="CHEBI:57288"/>
    </ligand>
</feature>
<feature type="binding site" evidence="18">
    <location>
        <position position="27"/>
    </location>
    <ligand>
        <name>UDP-N-acetyl-alpha-D-glucosamine</name>
        <dbReference type="ChEBI" id="CHEBI:57705"/>
    </ligand>
</feature>
<comment type="similarity">
    <text evidence="2 18">In the C-terminal section; belongs to the transferase hexapeptide repeat family.</text>
</comment>
<dbReference type="NCBIfam" id="TIGR01173">
    <property type="entry name" value="glmU"/>
    <property type="match status" value="1"/>
</dbReference>
<feature type="region of interest" description="Pyrophosphorylase" evidence="18">
    <location>
        <begin position="1"/>
        <end position="233"/>
    </location>
</feature>
<dbReference type="SUPFAM" id="SSF53448">
    <property type="entry name" value="Nucleotide-diphospho-sugar transferases"/>
    <property type="match status" value="1"/>
</dbReference>
<comment type="subcellular location">
    <subcellularLocation>
        <location evidence="1 18">Cytoplasm</location>
    </subcellularLocation>
</comment>
<evidence type="ECO:0000256" key="17">
    <source>
        <dbReference type="ARBA" id="ARBA00049628"/>
    </source>
</evidence>
<comment type="catalytic activity">
    <reaction evidence="16 18">
        <text>N-acetyl-alpha-D-glucosamine 1-phosphate + UTP + H(+) = UDP-N-acetyl-alpha-D-glucosamine + diphosphate</text>
        <dbReference type="Rhea" id="RHEA:13509"/>
        <dbReference type="ChEBI" id="CHEBI:15378"/>
        <dbReference type="ChEBI" id="CHEBI:33019"/>
        <dbReference type="ChEBI" id="CHEBI:46398"/>
        <dbReference type="ChEBI" id="CHEBI:57705"/>
        <dbReference type="ChEBI" id="CHEBI:57776"/>
        <dbReference type="EC" id="2.7.7.23"/>
    </reaction>
</comment>
<keyword evidence="11 18" id="KW-0573">Peptidoglycan synthesis</keyword>
<protein>
    <recommendedName>
        <fullName evidence="18">Bifunctional protein GlmU</fullName>
    </recommendedName>
    <domain>
        <recommendedName>
            <fullName evidence="18">UDP-N-acetylglucosamine pyrophosphorylase</fullName>
            <ecNumber evidence="18">2.7.7.23</ecNumber>
        </recommendedName>
        <alternativeName>
            <fullName evidence="18">N-acetylglucosamine-1-phosphate uridyltransferase</fullName>
        </alternativeName>
    </domain>
    <domain>
        <recommendedName>
            <fullName evidence="18">Glucosamine-1-phosphate N-acetyltransferase</fullName>
            <ecNumber evidence="18">2.3.1.157</ecNumber>
        </recommendedName>
    </domain>
</protein>
<dbReference type="Pfam" id="PF14602">
    <property type="entry name" value="Hexapep_2"/>
    <property type="match status" value="1"/>
</dbReference>
<dbReference type="InterPro" id="IPR001451">
    <property type="entry name" value="Hexapep"/>
</dbReference>
<feature type="binding site" evidence="18">
    <location>
        <position position="353"/>
    </location>
    <ligand>
        <name>UDP-N-acetyl-alpha-D-glucosamine</name>
        <dbReference type="ChEBI" id="CHEBI:57705"/>
    </ligand>
</feature>
<feature type="region of interest" description="N-acetyltransferase" evidence="18">
    <location>
        <begin position="255"/>
        <end position="455"/>
    </location>
</feature>
<keyword evidence="22" id="KW-1185">Reference proteome</keyword>
<evidence type="ECO:0000256" key="1">
    <source>
        <dbReference type="ARBA" id="ARBA00004496"/>
    </source>
</evidence>
<comment type="pathway">
    <text evidence="18">Nucleotide-sugar biosynthesis; UDP-N-acetyl-alpha-D-glucosamine biosynthesis; N-acetyl-alpha-D-glucosamine 1-phosphate from alpha-D-glucosamine 6-phosphate (route II): step 2/2.</text>
</comment>
<comment type="similarity">
    <text evidence="3 18">In the N-terminal section; belongs to the N-acetylglucosamine-1-phosphate uridyltransferase family.</text>
</comment>
<dbReference type="EMBL" id="JAXCLX010000003">
    <property type="protein sequence ID" value="MDY0873474.1"/>
    <property type="molecule type" value="Genomic_DNA"/>
</dbReference>
<feature type="domain" description="MobA-like NTP transferase" evidence="20">
    <location>
        <begin position="10"/>
        <end position="149"/>
    </location>
</feature>
<feature type="binding site" evidence="18">
    <location>
        <position position="231"/>
    </location>
    <ligand>
        <name>UDP-N-acetyl-alpha-D-glucosamine</name>
        <dbReference type="ChEBI" id="CHEBI:57705"/>
    </ligand>
</feature>
<evidence type="ECO:0000256" key="19">
    <source>
        <dbReference type="SAM" id="MobiDB-lite"/>
    </source>
</evidence>
<evidence type="ECO:0000313" key="22">
    <source>
        <dbReference type="Proteomes" id="UP001271769"/>
    </source>
</evidence>
<dbReference type="InterPro" id="IPR029044">
    <property type="entry name" value="Nucleotide-diphossugar_trans"/>
</dbReference>
<evidence type="ECO:0000256" key="15">
    <source>
        <dbReference type="ARBA" id="ARBA00048247"/>
    </source>
</evidence>
<feature type="binding site" evidence="18">
    <location>
        <begin position="13"/>
        <end position="16"/>
    </location>
    <ligand>
        <name>UDP-N-acetyl-alpha-D-glucosamine</name>
        <dbReference type="ChEBI" id="CHEBI:57705"/>
    </ligand>
</feature>
<comment type="cofactor">
    <cofactor evidence="18">
        <name>Mg(2+)</name>
        <dbReference type="ChEBI" id="CHEBI:18420"/>
    </cofactor>
    <text evidence="18">Binds 1 Mg(2+) ion per subunit.</text>
</comment>
<evidence type="ECO:0000313" key="21">
    <source>
        <dbReference type="EMBL" id="MDY0873474.1"/>
    </source>
</evidence>
<keyword evidence="7 18" id="KW-0479">Metal-binding</keyword>
<feature type="region of interest" description="Linker" evidence="18">
    <location>
        <begin position="234"/>
        <end position="254"/>
    </location>
</feature>
<keyword evidence="10 18" id="KW-0133">Cell shape</keyword>
<dbReference type="RefSeq" id="WP_320501948.1">
    <property type="nucleotide sequence ID" value="NZ_JAXCLX010000003.1"/>
</dbReference>
<feature type="binding site" evidence="18">
    <location>
        <position position="364"/>
    </location>
    <ligand>
        <name>UDP-N-acetyl-alpha-D-glucosamine</name>
        <dbReference type="ChEBI" id="CHEBI:57705"/>
    </ligand>
</feature>
<dbReference type="InterPro" id="IPR025877">
    <property type="entry name" value="MobA-like_NTP_Trfase"/>
</dbReference>
<evidence type="ECO:0000259" key="20">
    <source>
        <dbReference type="Pfam" id="PF12804"/>
    </source>
</evidence>
<feature type="binding site" evidence="18">
    <location>
        <position position="76"/>
    </location>
    <ligand>
        <name>UDP-N-acetyl-alpha-D-glucosamine</name>
        <dbReference type="ChEBI" id="CHEBI:57705"/>
    </ligand>
</feature>
<proteinExistence type="inferred from homology"/>
<dbReference type="PANTHER" id="PTHR43584">
    <property type="entry name" value="NUCLEOTIDYL TRANSFERASE"/>
    <property type="match status" value="1"/>
</dbReference>
<name>A0ABU5E1V3_9PROT</name>
<keyword evidence="4 18" id="KW-0963">Cytoplasm</keyword>
<evidence type="ECO:0000256" key="12">
    <source>
        <dbReference type="ARBA" id="ARBA00023268"/>
    </source>
</evidence>
<feature type="binding site" evidence="18">
    <location>
        <position position="427"/>
    </location>
    <ligand>
        <name>acetyl-CoA</name>
        <dbReference type="ChEBI" id="CHEBI:57288"/>
    </ligand>
</feature>
<comment type="pathway">
    <text evidence="18">Nucleotide-sugar biosynthesis; UDP-N-acetyl-alpha-D-glucosamine biosynthesis; UDP-N-acetyl-alpha-D-glucosamine from N-acetyl-alpha-D-glucosamine 1-phosphate: step 1/1.</text>
</comment>
<dbReference type="InterPro" id="IPR005882">
    <property type="entry name" value="Bifunctional_GlmU"/>
</dbReference>
<dbReference type="InterPro" id="IPR050065">
    <property type="entry name" value="GlmU-like"/>
</dbReference>
<keyword evidence="5 18" id="KW-0808">Transferase</keyword>
<keyword evidence="6 18" id="KW-0548">Nucleotidyltransferase</keyword>
<evidence type="ECO:0000256" key="5">
    <source>
        <dbReference type="ARBA" id="ARBA00022679"/>
    </source>
</evidence>
<feature type="compositionally biased region" description="Basic and acidic residues" evidence="19">
    <location>
        <begin position="436"/>
        <end position="455"/>
    </location>
</feature>
<dbReference type="InterPro" id="IPR011004">
    <property type="entry name" value="Trimer_LpxA-like_sf"/>
</dbReference>
<organism evidence="21 22">
    <name type="scientific">Dongia rigui</name>
    <dbReference type="NCBI Taxonomy" id="940149"/>
    <lineage>
        <taxon>Bacteria</taxon>
        <taxon>Pseudomonadati</taxon>
        <taxon>Pseudomonadota</taxon>
        <taxon>Alphaproteobacteria</taxon>
        <taxon>Rhodospirillales</taxon>
        <taxon>Dongiaceae</taxon>
        <taxon>Dongia</taxon>
    </lineage>
</organism>
<gene>
    <name evidence="18 21" type="primary">glmU</name>
    <name evidence="21" type="ORF">SMD31_16155</name>
</gene>
<feature type="binding site" evidence="18">
    <location>
        <begin position="104"/>
        <end position="106"/>
    </location>
    <ligand>
        <name>UDP-N-acetyl-alpha-D-glucosamine</name>
        <dbReference type="ChEBI" id="CHEBI:57705"/>
    </ligand>
</feature>
<feature type="region of interest" description="Disordered" evidence="19">
    <location>
        <begin position="432"/>
        <end position="455"/>
    </location>
</feature>
<evidence type="ECO:0000256" key="18">
    <source>
        <dbReference type="HAMAP-Rule" id="MF_01631"/>
    </source>
</evidence>
<evidence type="ECO:0000256" key="6">
    <source>
        <dbReference type="ARBA" id="ARBA00022695"/>
    </source>
</evidence>
<dbReference type="PROSITE" id="PS00101">
    <property type="entry name" value="HEXAPEP_TRANSFERASES"/>
    <property type="match status" value="1"/>
</dbReference>
<evidence type="ECO:0000256" key="4">
    <source>
        <dbReference type="ARBA" id="ARBA00022490"/>
    </source>
</evidence>
<feature type="binding site" evidence="18">
    <location>
        <position position="392"/>
    </location>
    <ligand>
        <name>acetyl-CoA</name>
        <dbReference type="ChEBI" id="CHEBI:57288"/>
    </ligand>
</feature>
<dbReference type="EC" id="2.7.7.23" evidence="18"/>
<comment type="caution">
    <text evidence="21">The sequence shown here is derived from an EMBL/GenBank/DDBJ whole genome shotgun (WGS) entry which is preliminary data.</text>
</comment>
<feature type="binding site" evidence="18">
    <location>
        <begin position="373"/>
        <end position="374"/>
    </location>
    <ligand>
        <name>acetyl-CoA</name>
        <dbReference type="ChEBI" id="CHEBI:57288"/>
    </ligand>
</feature>
<keyword evidence="13 18" id="KW-0012">Acyltransferase</keyword>
<keyword evidence="9 18" id="KW-0460">Magnesium</keyword>
<dbReference type="SUPFAM" id="SSF51161">
    <property type="entry name" value="Trimeric LpxA-like enzymes"/>
    <property type="match status" value="1"/>
</dbReference>
<dbReference type="InterPro" id="IPR038009">
    <property type="entry name" value="GlmU_C_LbH"/>
</dbReference>
<evidence type="ECO:0000256" key="3">
    <source>
        <dbReference type="ARBA" id="ARBA00007947"/>
    </source>
</evidence>
<evidence type="ECO:0000256" key="2">
    <source>
        <dbReference type="ARBA" id="ARBA00007707"/>
    </source>
</evidence>
<feature type="active site" description="Proton acceptor" evidence="18">
    <location>
        <position position="350"/>
    </location>
</feature>